<dbReference type="AlphaFoldDB" id="A0AAV4MFT5"/>
<evidence type="ECO:0000313" key="2">
    <source>
        <dbReference type="Proteomes" id="UP001054837"/>
    </source>
</evidence>
<gene>
    <name evidence="1" type="ORF">CDAR_114701</name>
</gene>
<comment type="caution">
    <text evidence="1">The sequence shown here is derived from an EMBL/GenBank/DDBJ whole genome shotgun (WGS) entry which is preliminary data.</text>
</comment>
<organism evidence="1 2">
    <name type="scientific">Caerostris darwini</name>
    <dbReference type="NCBI Taxonomy" id="1538125"/>
    <lineage>
        <taxon>Eukaryota</taxon>
        <taxon>Metazoa</taxon>
        <taxon>Ecdysozoa</taxon>
        <taxon>Arthropoda</taxon>
        <taxon>Chelicerata</taxon>
        <taxon>Arachnida</taxon>
        <taxon>Araneae</taxon>
        <taxon>Araneomorphae</taxon>
        <taxon>Entelegynae</taxon>
        <taxon>Araneoidea</taxon>
        <taxon>Araneidae</taxon>
        <taxon>Caerostris</taxon>
    </lineage>
</organism>
<dbReference type="Proteomes" id="UP001054837">
    <property type="component" value="Unassembled WGS sequence"/>
</dbReference>
<reference evidence="1 2" key="1">
    <citation type="submission" date="2021-06" db="EMBL/GenBank/DDBJ databases">
        <title>Caerostris darwini draft genome.</title>
        <authorList>
            <person name="Kono N."/>
            <person name="Arakawa K."/>
        </authorList>
    </citation>
    <scope>NUCLEOTIDE SEQUENCE [LARGE SCALE GENOMIC DNA]</scope>
</reference>
<dbReference type="EMBL" id="BPLQ01000391">
    <property type="protein sequence ID" value="GIX70680.1"/>
    <property type="molecule type" value="Genomic_DNA"/>
</dbReference>
<keyword evidence="2" id="KW-1185">Reference proteome</keyword>
<accession>A0AAV4MFT5</accession>
<sequence>MLHRLCEVCIQSRNMDFSSVDNPLLISDEGINYHVTEFQASALIPSEEGSTSHDSSPHTCIRQRVRAFRLLMGGWEQTLIKRELCCRKREAQRFFQQPPSMHLLSHVHNDGISWKK</sequence>
<name>A0AAV4MFT5_9ARAC</name>
<protein>
    <submittedName>
        <fullName evidence="1">Uncharacterized protein</fullName>
    </submittedName>
</protein>
<proteinExistence type="predicted"/>
<evidence type="ECO:0000313" key="1">
    <source>
        <dbReference type="EMBL" id="GIX70680.1"/>
    </source>
</evidence>